<gene>
    <name evidence="1" type="ORF">MARGE09_P1174</name>
</gene>
<dbReference type="EMBL" id="AP023086">
    <property type="protein sequence ID" value="BCD96974.1"/>
    <property type="molecule type" value="Genomic_DNA"/>
</dbReference>
<reference evidence="1 2" key="1">
    <citation type="journal article" date="2022" name="IScience">
        <title>An ultrasensitive nanofiber-based assay for enzymatic hydrolysis and deep-sea microbial degradation of cellulose.</title>
        <authorList>
            <person name="Tsudome M."/>
            <person name="Tachioka M."/>
            <person name="Miyazaki M."/>
            <person name="Uchimura K."/>
            <person name="Tsuda M."/>
            <person name="Takaki Y."/>
            <person name="Deguchi S."/>
        </authorList>
    </citation>
    <scope>NUCLEOTIDE SEQUENCE [LARGE SCALE GENOMIC DNA]</scope>
    <source>
        <strain evidence="1 2">GE09</strain>
    </source>
</reference>
<keyword evidence="2" id="KW-1185">Reference proteome</keyword>
<evidence type="ECO:0000313" key="2">
    <source>
        <dbReference type="Proteomes" id="UP001320119"/>
    </source>
</evidence>
<organism evidence="1 2">
    <name type="scientific">Marinagarivorans cellulosilyticus</name>
    <dbReference type="NCBI Taxonomy" id="2721545"/>
    <lineage>
        <taxon>Bacteria</taxon>
        <taxon>Pseudomonadati</taxon>
        <taxon>Pseudomonadota</taxon>
        <taxon>Gammaproteobacteria</taxon>
        <taxon>Cellvibrionales</taxon>
        <taxon>Cellvibrionaceae</taxon>
        <taxon>Marinagarivorans</taxon>
    </lineage>
</organism>
<protein>
    <submittedName>
        <fullName evidence="1">Uncharacterized protein</fullName>
    </submittedName>
</protein>
<dbReference type="AlphaFoldDB" id="A0AAN1WG51"/>
<evidence type="ECO:0000313" key="1">
    <source>
        <dbReference type="EMBL" id="BCD96974.1"/>
    </source>
</evidence>
<name>A0AAN1WG51_9GAMM</name>
<dbReference type="KEGG" id="marq:MARGE09_P1174"/>
<accession>A0AAN1WG51</accession>
<dbReference type="Proteomes" id="UP001320119">
    <property type="component" value="Chromosome"/>
</dbReference>
<dbReference type="RefSeq" id="WP_236986454.1">
    <property type="nucleotide sequence ID" value="NZ_AP023086.1"/>
</dbReference>
<proteinExistence type="predicted"/>
<sequence>MTQAAPLQKKLPRKSKHWEKEILDALAAATLLKKERYFGTFVSEDDPSELAKDRDAFTALGVMHAFMFRNLTDKTKMLETRLAVYRHIFAELRDDTINHPGEMFVSAYLYTHVVLNFISEKKYTEIAQLFTEQHAQQLRWNSDNYANDTAMQTQE</sequence>